<dbReference type="EMBL" id="JAIWJX010000002">
    <property type="protein sequence ID" value="MCK6257356.1"/>
    <property type="molecule type" value="Genomic_DNA"/>
</dbReference>
<dbReference type="PANTHER" id="PTHR42738">
    <property type="entry name" value="HYDROXYMETHYLGLUTARYL-COA LYASE"/>
    <property type="match status" value="1"/>
</dbReference>
<evidence type="ECO:0000313" key="5">
    <source>
        <dbReference type="EMBL" id="MCK6257356.1"/>
    </source>
</evidence>
<feature type="domain" description="Pyruvate carboxyltransferase" evidence="4">
    <location>
        <begin position="7"/>
        <end position="274"/>
    </location>
</feature>
<evidence type="ECO:0000256" key="2">
    <source>
        <dbReference type="ARBA" id="ARBA00022723"/>
    </source>
</evidence>
<name>A0A9X1XBY4_9BACL</name>
<accession>A0A9X1XBY4</accession>
<dbReference type="FunFam" id="3.20.20.70:FF:000071">
    <property type="entry name" value="Hydroxymethylglutaryl-CoA lyase"/>
    <property type="match status" value="1"/>
</dbReference>
<dbReference type="PROSITE" id="PS50991">
    <property type="entry name" value="PYR_CT"/>
    <property type="match status" value="1"/>
</dbReference>
<dbReference type="InterPro" id="IPR043594">
    <property type="entry name" value="HMGL"/>
</dbReference>
<organism evidence="5 6">
    <name type="scientific">Fictibacillus marinisediminis</name>
    <dbReference type="NCBI Taxonomy" id="2878389"/>
    <lineage>
        <taxon>Bacteria</taxon>
        <taxon>Bacillati</taxon>
        <taxon>Bacillota</taxon>
        <taxon>Bacilli</taxon>
        <taxon>Bacillales</taxon>
        <taxon>Fictibacillaceae</taxon>
        <taxon>Fictibacillus</taxon>
    </lineage>
</organism>
<evidence type="ECO:0000313" key="6">
    <source>
        <dbReference type="Proteomes" id="UP001139011"/>
    </source>
</evidence>
<comment type="similarity">
    <text evidence="1">Belongs to the HMG-CoA lyase family.</text>
</comment>
<dbReference type="NCBIfam" id="NF004283">
    <property type="entry name" value="PRK05692.1"/>
    <property type="match status" value="1"/>
</dbReference>
<comment type="caution">
    <text evidence="5">The sequence shown here is derived from an EMBL/GenBank/DDBJ whole genome shotgun (WGS) entry which is preliminary data.</text>
</comment>
<proteinExistence type="inferred from homology"/>
<dbReference type="Pfam" id="PF00682">
    <property type="entry name" value="HMGL-like"/>
    <property type="match status" value="1"/>
</dbReference>
<keyword evidence="3 5" id="KW-0456">Lyase</keyword>
<dbReference type="InterPro" id="IPR013785">
    <property type="entry name" value="Aldolase_TIM"/>
</dbReference>
<dbReference type="GO" id="GO:0046872">
    <property type="term" value="F:metal ion binding"/>
    <property type="evidence" value="ECO:0007669"/>
    <property type="project" value="UniProtKB-KW"/>
</dbReference>
<evidence type="ECO:0000256" key="1">
    <source>
        <dbReference type="ARBA" id="ARBA00009405"/>
    </source>
</evidence>
<dbReference type="RefSeq" id="WP_248252862.1">
    <property type="nucleotide sequence ID" value="NZ_JAIWJX010000002.1"/>
</dbReference>
<dbReference type="AlphaFoldDB" id="A0A9X1XBY4"/>
<dbReference type="Gene3D" id="3.20.20.70">
    <property type="entry name" value="Aldolase class I"/>
    <property type="match status" value="1"/>
</dbReference>
<evidence type="ECO:0000256" key="3">
    <source>
        <dbReference type="ARBA" id="ARBA00023239"/>
    </source>
</evidence>
<keyword evidence="2" id="KW-0479">Metal-binding</keyword>
<dbReference type="SUPFAM" id="SSF51569">
    <property type="entry name" value="Aldolase"/>
    <property type="match status" value="1"/>
</dbReference>
<dbReference type="GO" id="GO:0004419">
    <property type="term" value="F:hydroxymethylglutaryl-CoA lyase activity"/>
    <property type="evidence" value="ECO:0007669"/>
    <property type="project" value="TreeGrafter"/>
</dbReference>
<sequence>MNLPKRVEIMESGPRDGIQNEKTFIPTEQKLQLIHALGETGIKRMEATSFVSPKHVPQMADADVVYRNIDQKPDLQYLVLIPNKRGFELAREAGAKNLALVAGASETFNMKNVRMSVEESLHQLSLVVEEAKSEDMFVRFSIATSFHCPYEGIVAEETTLNMVKTLETLEVDEIVLCDTIGRANPHQVYQLFSKTLDLGTKAKVTAHFHDTYGFSKANSLAALQAGITSFDTAIGGLGGCPFAPGAAGNDSTEDFVFMLNEMGIETGIDFEKLMDCVILVKEMTERRLTGHLQQVRGGSLKQRV</sequence>
<dbReference type="InterPro" id="IPR000891">
    <property type="entry name" value="PYR_CT"/>
</dbReference>
<evidence type="ECO:0000259" key="4">
    <source>
        <dbReference type="PROSITE" id="PS50991"/>
    </source>
</evidence>
<dbReference type="GO" id="GO:0006552">
    <property type="term" value="P:L-leucine catabolic process"/>
    <property type="evidence" value="ECO:0007669"/>
    <property type="project" value="TreeGrafter"/>
</dbReference>
<dbReference type="Proteomes" id="UP001139011">
    <property type="component" value="Unassembled WGS sequence"/>
</dbReference>
<dbReference type="PANTHER" id="PTHR42738:SF7">
    <property type="entry name" value="HYDROXYMETHYLGLUTARYL-COA LYASE"/>
    <property type="match status" value="1"/>
</dbReference>
<reference evidence="5" key="1">
    <citation type="submission" date="2021-09" db="EMBL/GenBank/DDBJ databases">
        <title>Genome analysis of Fictibacillus sp. KIGAM418 isolated from marine sediment.</title>
        <authorList>
            <person name="Seo M.-J."/>
            <person name="Cho E.-S."/>
            <person name="Hwang C.Y."/>
        </authorList>
    </citation>
    <scope>NUCLEOTIDE SEQUENCE</scope>
    <source>
        <strain evidence="5">KIGAM418</strain>
    </source>
</reference>
<gene>
    <name evidence="5" type="ORF">LCY76_12205</name>
</gene>
<protein>
    <submittedName>
        <fullName evidence="5">Hydroxymethylglutaryl-CoA lyase</fullName>
    </submittedName>
</protein>
<dbReference type="CDD" id="cd07938">
    <property type="entry name" value="DRE_TIM_HMGL"/>
    <property type="match status" value="1"/>
</dbReference>
<dbReference type="GO" id="GO:0046951">
    <property type="term" value="P:ketone body biosynthetic process"/>
    <property type="evidence" value="ECO:0007669"/>
    <property type="project" value="TreeGrafter"/>
</dbReference>
<keyword evidence="6" id="KW-1185">Reference proteome</keyword>